<proteinExistence type="predicted"/>
<reference evidence="2 3" key="1">
    <citation type="submission" date="2020-05" db="EMBL/GenBank/DDBJ databases">
        <title>MicrobeNet Type strains.</title>
        <authorList>
            <person name="Nicholson A.C."/>
        </authorList>
    </citation>
    <scope>NUCLEOTIDE SEQUENCE [LARGE SCALE GENOMIC DNA]</scope>
    <source>
        <strain evidence="2 3">CCUG 46604</strain>
    </source>
</reference>
<organism evidence="2 3">
    <name type="scientific">Brevibacterium luteolum</name>
    <dbReference type="NCBI Taxonomy" id="199591"/>
    <lineage>
        <taxon>Bacteria</taxon>
        <taxon>Bacillati</taxon>
        <taxon>Actinomycetota</taxon>
        <taxon>Actinomycetes</taxon>
        <taxon>Micrococcales</taxon>
        <taxon>Brevibacteriaceae</taxon>
        <taxon>Brevibacterium</taxon>
    </lineage>
</organism>
<protein>
    <submittedName>
        <fullName evidence="2">Uncharacterized protein</fullName>
    </submittedName>
</protein>
<dbReference type="RefSeq" id="WP_170273294.1">
    <property type="nucleotide sequence ID" value="NZ_BAAAKH010000002.1"/>
</dbReference>
<name>A0A849AN13_9MICO</name>
<dbReference type="EMBL" id="JABEMC010000001">
    <property type="protein sequence ID" value="NNG78153.1"/>
    <property type="molecule type" value="Genomic_DNA"/>
</dbReference>
<evidence type="ECO:0000256" key="1">
    <source>
        <dbReference type="SAM" id="MobiDB-lite"/>
    </source>
</evidence>
<evidence type="ECO:0000313" key="2">
    <source>
        <dbReference type="EMBL" id="NNG78153.1"/>
    </source>
</evidence>
<evidence type="ECO:0000313" key="3">
    <source>
        <dbReference type="Proteomes" id="UP000549517"/>
    </source>
</evidence>
<gene>
    <name evidence="2" type="ORF">HLA91_02020</name>
</gene>
<dbReference type="AlphaFoldDB" id="A0A849AN13"/>
<accession>A0A849AN13</accession>
<comment type="caution">
    <text evidence="2">The sequence shown here is derived from an EMBL/GenBank/DDBJ whole genome shotgun (WGS) entry which is preliminary data.</text>
</comment>
<sequence length="53" mass="5926">MSPRNKKKRKQQGRSPQEGRALLVGLASTLLGAAVTAVTRKIAGDRRRRRKKK</sequence>
<dbReference type="Proteomes" id="UP000549517">
    <property type="component" value="Unassembled WGS sequence"/>
</dbReference>
<feature type="compositionally biased region" description="Basic residues" evidence="1">
    <location>
        <begin position="1"/>
        <end position="12"/>
    </location>
</feature>
<feature type="region of interest" description="Disordered" evidence="1">
    <location>
        <begin position="1"/>
        <end position="20"/>
    </location>
</feature>